<accession>A0ABM9AE16</accession>
<dbReference type="EMBL" id="CAKLPX010000001">
    <property type="protein sequence ID" value="CAH0990947.1"/>
    <property type="molecule type" value="Genomic_DNA"/>
</dbReference>
<dbReference type="Proteomes" id="UP000838100">
    <property type="component" value="Unassembled WGS sequence"/>
</dbReference>
<protein>
    <recommendedName>
        <fullName evidence="4">DNA-binding protein VF530</fullName>
    </recommendedName>
</protein>
<dbReference type="Pfam" id="PF09905">
    <property type="entry name" value="VF530"/>
    <property type="match status" value="1"/>
</dbReference>
<evidence type="ECO:0000313" key="2">
    <source>
        <dbReference type="EMBL" id="CAH0990947.1"/>
    </source>
</evidence>
<organism evidence="2 3">
    <name type="scientific">Sinobacterium norvegicum</name>
    <dbReference type="NCBI Taxonomy" id="1641715"/>
    <lineage>
        <taxon>Bacteria</taxon>
        <taxon>Pseudomonadati</taxon>
        <taxon>Pseudomonadota</taxon>
        <taxon>Gammaproteobacteria</taxon>
        <taxon>Cellvibrionales</taxon>
        <taxon>Spongiibacteraceae</taxon>
        <taxon>Sinobacterium</taxon>
    </lineage>
</organism>
<evidence type="ECO:0008006" key="4">
    <source>
        <dbReference type="Google" id="ProtNLM"/>
    </source>
</evidence>
<dbReference type="Gene3D" id="1.10.720.30">
    <property type="entry name" value="SAP domain"/>
    <property type="match status" value="1"/>
</dbReference>
<dbReference type="InterPro" id="IPR036361">
    <property type="entry name" value="SAP_dom_sf"/>
</dbReference>
<gene>
    <name evidence="2" type="ORF">SIN8267_01048</name>
</gene>
<feature type="region of interest" description="Disordered" evidence="1">
    <location>
        <begin position="97"/>
        <end position="141"/>
    </location>
</feature>
<dbReference type="InterPro" id="IPR018668">
    <property type="entry name" value="DNA-binding_VF530-like"/>
</dbReference>
<sequence>MTDIALQQNNPLHGVKLDDLLADLVEYYGWDVLADAVNINCFKSNPSIDSSLKFLRKTVWAREKLESFYLYRFKNLPLAPESDLEIPPRDRIIPFEQQPGEPAVVIPRQRKPKVEPVDDNPWQGSDQAEPGVDTWAQFRKK</sequence>
<evidence type="ECO:0000313" key="3">
    <source>
        <dbReference type="Proteomes" id="UP000838100"/>
    </source>
</evidence>
<comment type="caution">
    <text evidence="2">The sequence shown here is derived from an EMBL/GenBank/DDBJ whole genome shotgun (WGS) entry which is preliminary data.</text>
</comment>
<proteinExistence type="predicted"/>
<evidence type="ECO:0000256" key="1">
    <source>
        <dbReference type="SAM" id="MobiDB-lite"/>
    </source>
</evidence>
<reference evidence="2" key="1">
    <citation type="submission" date="2021-12" db="EMBL/GenBank/DDBJ databases">
        <authorList>
            <person name="Rodrigo-Torres L."/>
            <person name="Arahal R. D."/>
            <person name="Lucena T."/>
        </authorList>
    </citation>
    <scope>NUCLEOTIDE SEQUENCE</scope>
    <source>
        <strain evidence="2">CECT 8267</strain>
    </source>
</reference>
<keyword evidence="3" id="KW-1185">Reference proteome</keyword>
<name>A0ABM9AE16_9GAMM</name>